<dbReference type="EMBL" id="JBHSQE010000003">
    <property type="protein sequence ID" value="MFC6146322.1"/>
    <property type="molecule type" value="Genomic_DNA"/>
</dbReference>
<proteinExistence type="predicted"/>
<keyword evidence="6" id="KW-0251">Elongation factor</keyword>
<dbReference type="Pfam" id="PF25461">
    <property type="entry name" value="Beta-barrel_SelB"/>
    <property type="match status" value="1"/>
</dbReference>
<protein>
    <submittedName>
        <fullName evidence="6">Selenocysteine-specific translation elongation factor</fullName>
    </submittedName>
</protein>
<dbReference type="SUPFAM" id="SSF52540">
    <property type="entry name" value="P-loop containing nucleoside triphosphate hydrolases"/>
    <property type="match status" value="1"/>
</dbReference>
<dbReference type="InterPro" id="IPR004535">
    <property type="entry name" value="Transl_elong_SelB"/>
</dbReference>
<organism evidence="6 7">
    <name type="scientific">Corynebacterium nasicanis</name>
    <dbReference type="NCBI Taxonomy" id="1448267"/>
    <lineage>
        <taxon>Bacteria</taxon>
        <taxon>Bacillati</taxon>
        <taxon>Actinomycetota</taxon>
        <taxon>Actinomycetes</taxon>
        <taxon>Mycobacteriales</taxon>
        <taxon>Corynebacteriaceae</taxon>
        <taxon>Corynebacterium</taxon>
    </lineage>
</organism>
<dbReference type="PANTHER" id="PTHR43721">
    <property type="entry name" value="ELONGATION FACTOR TU-RELATED"/>
    <property type="match status" value="1"/>
</dbReference>
<dbReference type="PANTHER" id="PTHR43721:SF22">
    <property type="entry name" value="ELONGATION FACTOR TU, MITOCHONDRIAL"/>
    <property type="match status" value="1"/>
</dbReference>
<evidence type="ECO:0000256" key="2">
    <source>
        <dbReference type="ARBA" id="ARBA00022490"/>
    </source>
</evidence>
<dbReference type="InterPro" id="IPR036390">
    <property type="entry name" value="WH_DNA-bd_sf"/>
</dbReference>
<dbReference type="InterPro" id="IPR027417">
    <property type="entry name" value="P-loop_NTPase"/>
</dbReference>
<evidence type="ECO:0000313" key="6">
    <source>
        <dbReference type="EMBL" id="MFC6146322.1"/>
    </source>
</evidence>
<gene>
    <name evidence="6" type="primary">selB</name>
    <name evidence="6" type="ORF">ACFPUZ_05830</name>
</gene>
<evidence type="ECO:0000259" key="5">
    <source>
        <dbReference type="PROSITE" id="PS51722"/>
    </source>
</evidence>
<reference evidence="7" key="1">
    <citation type="journal article" date="2019" name="Int. J. Syst. Evol. Microbiol.">
        <title>The Global Catalogue of Microorganisms (GCM) 10K type strain sequencing project: providing services to taxonomists for standard genome sequencing and annotation.</title>
        <authorList>
            <consortium name="The Broad Institute Genomics Platform"/>
            <consortium name="The Broad Institute Genome Sequencing Center for Infectious Disease"/>
            <person name="Wu L."/>
            <person name="Ma J."/>
        </authorList>
    </citation>
    <scope>NUCLEOTIDE SEQUENCE [LARGE SCALE GENOMIC DNA]</scope>
    <source>
        <strain evidence="7">CCUG 51943</strain>
    </source>
</reference>
<dbReference type="PROSITE" id="PS51722">
    <property type="entry name" value="G_TR_2"/>
    <property type="match status" value="1"/>
</dbReference>
<keyword evidence="4" id="KW-0547">Nucleotide-binding</keyword>
<dbReference type="GO" id="GO:0003746">
    <property type="term" value="F:translation elongation factor activity"/>
    <property type="evidence" value="ECO:0007669"/>
    <property type="project" value="UniProtKB-KW"/>
</dbReference>
<dbReference type="Gene3D" id="1.10.10.10">
    <property type="entry name" value="Winged helix-like DNA-binding domain superfamily/Winged helix DNA-binding domain"/>
    <property type="match status" value="1"/>
</dbReference>
<dbReference type="Gene3D" id="2.40.30.10">
    <property type="entry name" value="Translation factors"/>
    <property type="match status" value="1"/>
</dbReference>
<keyword evidence="2" id="KW-0963">Cytoplasm</keyword>
<evidence type="ECO:0000256" key="4">
    <source>
        <dbReference type="ARBA" id="ARBA00023134"/>
    </source>
</evidence>
<dbReference type="NCBIfam" id="TIGR00475">
    <property type="entry name" value="selB"/>
    <property type="match status" value="1"/>
</dbReference>
<comment type="subcellular location">
    <subcellularLocation>
        <location evidence="1">Cytoplasm</location>
    </subcellularLocation>
</comment>
<dbReference type="InterPro" id="IPR050055">
    <property type="entry name" value="EF-Tu_GTPase"/>
</dbReference>
<keyword evidence="3" id="KW-0648">Protein biosynthesis</keyword>
<keyword evidence="7" id="KW-1185">Reference proteome</keyword>
<dbReference type="InterPro" id="IPR000795">
    <property type="entry name" value="T_Tr_GTP-bd_dom"/>
</dbReference>
<dbReference type="RefSeq" id="WP_377000787.1">
    <property type="nucleotide sequence ID" value="NZ_JBHSQE010000003.1"/>
</dbReference>
<dbReference type="Pfam" id="PF09107">
    <property type="entry name" value="WHD_3rd_SelB"/>
    <property type="match status" value="1"/>
</dbReference>
<dbReference type="SUPFAM" id="SSF50447">
    <property type="entry name" value="Translation proteins"/>
    <property type="match status" value="1"/>
</dbReference>
<evidence type="ECO:0000256" key="3">
    <source>
        <dbReference type="ARBA" id="ARBA00022917"/>
    </source>
</evidence>
<comment type="caution">
    <text evidence="6">The sequence shown here is derived from an EMBL/GenBank/DDBJ whole genome shotgun (WGS) entry which is preliminary data.</text>
</comment>
<dbReference type="Proteomes" id="UP001596244">
    <property type="component" value="Unassembled WGS sequence"/>
</dbReference>
<dbReference type="Gene3D" id="3.40.50.300">
    <property type="entry name" value="P-loop containing nucleotide triphosphate hydrolases"/>
    <property type="match status" value="1"/>
</dbReference>
<dbReference type="InterPro" id="IPR015191">
    <property type="entry name" value="SelB_WHD4"/>
</dbReference>
<dbReference type="InterPro" id="IPR009000">
    <property type="entry name" value="Transl_B-barrel_sf"/>
</dbReference>
<accession>A0ABW1QBW0</accession>
<dbReference type="InterPro" id="IPR057335">
    <property type="entry name" value="Beta-barrel_SelB"/>
</dbReference>
<feature type="domain" description="Tr-type G" evidence="5">
    <location>
        <begin position="1"/>
        <end position="171"/>
    </location>
</feature>
<dbReference type="SUPFAM" id="SSF46785">
    <property type="entry name" value="Winged helix' DNA-binding domain"/>
    <property type="match status" value="1"/>
</dbReference>
<evidence type="ECO:0000313" key="7">
    <source>
        <dbReference type="Proteomes" id="UP001596244"/>
    </source>
</evidence>
<dbReference type="Pfam" id="PF00009">
    <property type="entry name" value="GTP_EFTU"/>
    <property type="match status" value="1"/>
</dbReference>
<sequence>MDVIATAGHVDHGKSTLVKALTGMEPDRWEEEQRRGLTIDLGFVWTRLPSGRDVAFVDVPGHERFMGNMLAGVGPAPVVCFVVAADEGWQAQSADHRDALHALGIRHGVIALTRADRADEARRAEVAARVRHEFADTGLGDAPIVTVSARTGEGLNHLRAALDEVLAAAPTPDPDTRVRLWIDRSFTVTGAGTVVTGTLPAGTLSEDDRLALNGSREVTVRGLHSENEPHRSIGPVSRVAVNLRGESAEDIHRGDVLLTPGVWPQVSTLDVRRTMGVPLADAPAEVIVHVGTAAVEAGLRPFGEGHARLTLARPLPLVLGDRLVLRSSGARSVLAGVQVMDVDPPALRRRGDGHRRTASLLATPVGGDISAEIARRGALRRADLEIMGFAVPDGPPQGAVALRDWWIDVPQLGRWRDTLLAAVTRHAAARPLAAGLSRGAALSVLSLPDESLLGLVIAAAKLEQADGLLRLPGARVDLGAAEAGVASVEKRLADAPFHAPEAHDLQELGLGPKELAAAERAGRLLRLDSGVILLPDAPDVALARLRALEQPFTTSQARRALDTTRRVAIPLLEHLDATGQTVRLDAGHRRVKQ</sequence>
<dbReference type="CDD" id="cd04171">
    <property type="entry name" value="SelB"/>
    <property type="match status" value="1"/>
</dbReference>
<dbReference type="InterPro" id="IPR036388">
    <property type="entry name" value="WH-like_DNA-bd_sf"/>
</dbReference>
<keyword evidence="4" id="KW-0342">GTP-binding</keyword>
<evidence type="ECO:0000256" key="1">
    <source>
        <dbReference type="ARBA" id="ARBA00004496"/>
    </source>
</evidence>
<name>A0ABW1QBW0_9CORY</name>